<protein>
    <submittedName>
        <fullName evidence="8">Porin family protein</fullName>
    </submittedName>
</protein>
<keyword evidence="4" id="KW-0998">Cell outer membrane</keyword>
<evidence type="ECO:0000313" key="9">
    <source>
        <dbReference type="Proteomes" id="UP001138921"/>
    </source>
</evidence>
<evidence type="ECO:0000256" key="2">
    <source>
        <dbReference type="ARBA" id="ARBA00022729"/>
    </source>
</evidence>
<dbReference type="SUPFAM" id="SSF56925">
    <property type="entry name" value="OMPA-like"/>
    <property type="match status" value="1"/>
</dbReference>
<keyword evidence="3" id="KW-0472">Membrane</keyword>
<evidence type="ECO:0000256" key="1">
    <source>
        <dbReference type="ARBA" id="ARBA00004442"/>
    </source>
</evidence>
<feature type="signal peptide" evidence="6">
    <location>
        <begin position="1"/>
        <end position="20"/>
    </location>
</feature>
<comment type="similarity">
    <text evidence="5">Belongs to the Omp25/RopB family.</text>
</comment>
<comment type="subcellular location">
    <subcellularLocation>
        <location evidence="1">Cell outer membrane</location>
    </subcellularLocation>
</comment>
<feature type="domain" description="Outer membrane protein beta-barrel" evidence="7">
    <location>
        <begin position="29"/>
        <end position="227"/>
    </location>
</feature>
<proteinExistence type="inferred from homology"/>
<dbReference type="RefSeq" id="WP_214391613.1">
    <property type="nucleotide sequence ID" value="NZ_JAFLWW010000005.1"/>
</dbReference>
<organism evidence="8 9">
    <name type="scientific">Aminobacter anthyllidis</name>
    <dbReference type="NCBI Taxonomy" id="1035067"/>
    <lineage>
        <taxon>Bacteria</taxon>
        <taxon>Pseudomonadati</taxon>
        <taxon>Pseudomonadota</taxon>
        <taxon>Alphaproteobacteria</taxon>
        <taxon>Hyphomicrobiales</taxon>
        <taxon>Phyllobacteriaceae</taxon>
        <taxon>Aminobacter</taxon>
    </lineage>
</organism>
<feature type="chain" id="PRO_5040831203" evidence="6">
    <location>
        <begin position="21"/>
        <end position="227"/>
    </location>
</feature>
<comment type="caution">
    <text evidence="8">The sequence shown here is derived from an EMBL/GenBank/DDBJ whole genome shotgun (WGS) entry which is preliminary data.</text>
</comment>
<dbReference type="Proteomes" id="UP001138921">
    <property type="component" value="Unassembled WGS sequence"/>
</dbReference>
<name>A0A9X1ADQ2_9HYPH</name>
<dbReference type="Gene3D" id="2.40.160.20">
    <property type="match status" value="1"/>
</dbReference>
<dbReference type="Pfam" id="PF13505">
    <property type="entry name" value="OMP_b-brl"/>
    <property type="match status" value="1"/>
</dbReference>
<evidence type="ECO:0000256" key="6">
    <source>
        <dbReference type="SAM" id="SignalP"/>
    </source>
</evidence>
<evidence type="ECO:0000256" key="4">
    <source>
        <dbReference type="ARBA" id="ARBA00023237"/>
    </source>
</evidence>
<accession>A0A9X1ADQ2</accession>
<gene>
    <name evidence="8" type="ORF">J1C56_19005</name>
</gene>
<keyword evidence="2 6" id="KW-0732">Signal</keyword>
<dbReference type="PANTHER" id="PTHR34001:SF3">
    <property type="entry name" value="BLL7405 PROTEIN"/>
    <property type="match status" value="1"/>
</dbReference>
<evidence type="ECO:0000256" key="5">
    <source>
        <dbReference type="ARBA" id="ARBA00038306"/>
    </source>
</evidence>
<evidence type="ECO:0000256" key="3">
    <source>
        <dbReference type="ARBA" id="ARBA00023136"/>
    </source>
</evidence>
<dbReference type="EMBL" id="JAFLWW010000005">
    <property type="protein sequence ID" value="MBT1157687.1"/>
    <property type="molecule type" value="Genomic_DNA"/>
</dbReference>
<dbReference type="AlphaFoldDB" id="A0A9X1ADQ2"/>
<sequence>MNKVLLATTCLFVVSGSALASDIAVREPASELVVAAFTWTGGYVGAQTGNVRGDGTFGGDGDHANPKPAGFVGGLYAGANYQFGNDAVVGIEADMAWSGADDRALVYNSAGIPWPADYPVIQEINRTGAVRARLGYAMDRWLPYIAGGVAFAAVDQRLVGADGNFNATYTGWTLGLGTEYAFSDSMIFRAEYRYADLGSKTFDLQDAPPLDIALKTSDVRVGIAYKF</sequence>
<reference evidence="8" key="1">
    <citation type="journal article" date="2021" name="Microorganisms">
        <title>Phylogenomic Reconstruction and Metabolic Potential of the Genus Aminobacter.</title>
        <authorList>
            <person name="Artuso I."/>
            <person name="Turrini P."/>
            <person name="Pirolo M."/>
            <person name="Lugli G.A."/>
            <person name="Ventura M."/>
            <person name="Visca P."/>
        </authorList>
    </citation>
    <scope>NUCLEOTIDE SEQUENCE</scope>
    <source>
        <strain evidence="8">LMG 26462</strain>
    </source>
</reference>
<dbReference type="GO" id="GO:0009279">
    <property type="term" value="C:cell outer membrane"/>
    <property type="evidence" value="ECO:0007669"/>
    <property type="project" value="UniProtKB-SubCell"/>
</dbReference>
<dbReference type="PANTHER" id="PTHR34001">
    <property type="entry name" value="BLL7405 PROTEIN"/>
    <property type="match status" value="1"/>
</dbReference>
<evidence type="ECO:0000259" key="7">
    <source>
        <dbReference type="Pfam" id="PF13505"/>
    </source>
</evidence>
<keyword evidence="9" id="KW-1185">Reference proteome</keyword>
<evidence type="ECO:0000313" key="8">
    <source>
        <dbReference type="EMBL" id="MBT1157687.1"/>
    </source>
</evidence>
<dbReference type="InterPro" id="IPR011250">
    <property type="entry name" value="OMP/PagP_B-barrel"/>
</dbReference>
<dbReference type="InterPro" id="IPR051692">
    <property type="entry name" value="OMP-like"/>
</dbReference>
<dbReference type="InterPro" id="IPR027385">
    <property type="entry name" value="Beta-barrel_OMP"/>
</dbReference>
<reference evidence="8" key="2">
    <citation type="submission" date="2021-03" db="EMBL/GenBank/DDBJ databases">
        <authorList>
            <person name="Artuso I."/>
            <person name="Turrini P."/>
            <person name="Pirolo M."/>
            <person name="Lugli G.A."/>
            <person name="Ventura M."/>
            <person name="Visca P."/>
        </authorList>
    </citation>
    <scope>NUCLEOTIDE SEQUENCE</scope>
    <source>
        <strain evidence="8">LMG 26462</strain>
    </source>
</reference>